<dbReference type="Pfam" id="PF01352">
    <property type="entry name" value="KRAB"/>
    <property type="match status" value="1"/>
</dbReference>
<dbReference type="GO" id="GO:0006355">
    <property type="term" value="P:regulation of DNA-templated transcription"/>
    <property type="evidence" value="ECO:0007669"/>
    <property type="project" value="InterPro"/>
</dbReference>
<dbReference type="CDD" id="cd07765">
    <property type="entry name" value="KRAB_A-box"/>
    <property type="match status" value="1"/>
</dbReference>
<dbReference type="Gene3D" id="6.10.140.140">
    <property type="match status" value="1"/>
</dbReference>
<reference evidence="2" key="1">
    <citation type="submission" date="2025-08" db="UniProtKB">
        <authorList>
            <consortium name="Ensembl"/>
        </authorList>
    </citation>
    <scope>IDENTIFICATION</scope>
</reference>
<organism evidence="2 3">
    <name type="scientific">Chelydra serpentina</name>
    <name type="common">Snapping turtle</name>
    <name type="synonym">Testudo serpentina</name>
    <dbReference type="NCBI Taxonomy" id="8475"/>
    <lineage>
        <taxon>Eukaryota</taxon>
        <taxon>Metazoa</taxon>
        <taxon>Chordata</taxon>
        <taxon>Craniata</taxon>
        <taxon>Vertebrata</taxon>
        <taxon>Euteleostomi</taxon>
        <taxon>Archelosauria</taxon>
        <taxon>Testudinata</taxon>
        <taxon>Testudines</taxon>
        <taxon>Cryptodira</taxon>
        <taxon>Durocryptodira</taxon>
        <taxon>Americhelydia</taxon>
        <taxon>Chelydroidea</taxon>
        <taxon>Chelydridae</taxon>
        <taxon>Chelydra</taxon>
    </lineage>
</organism>
<evidence type="ECO:0000313" key="3">
    <source>
        <dbReference type="Proteomes" id="UP000694403"/>
    </source>
</evidence>
<keyword evidence="3" id="KW-1185">Reference proteome</keyword>
<reference evidence="2" key="2">
    <citation type="submission" date="2025-09" db="UniProtKB">
        <authorList>
            <consortium name="Ensembl"/>
        </authorList>
    </citation>
    <scope>IDENTIFICATION</scope>
</reference>
<dbReference type="PANTHER" id="PTHR23232:SF163">
    <property type="entry name" value="ZINC FINGER PROTEIN 589"/>
    <property type="match status" value="1"/>
</dbReference>
<protein>
    <recommendedName>
        <fullName evidence="1">KRAB domain-containing protein</fullName>
    </recommendedName>
</protein>
<evidence type="ECO:0000313" key="2">
    <source>
        <dbReference type="Ensembl" id="ENSCSRP00000015591.1"/>
    </source>
</evidence>
<sequence>MDLLGETRGSLFVPSLFEVAVYFTKGEWALLDPAQRALYRDVMQETYENVHVTPYNVTITALPSPLHNTHLAPYTNWDASPICLILSVS</sequence>
<dbReference type="InterPro" id="IPR036051">
    <property type="entry name" value="KRAB_dom_sf"/>
</dbReference>
<name>A0A8C3XQN8_CHESE</name>
<dbReference type="Ensembl" id="ENSCSRT00000016254.1">
    <property type="protein sequence ID" value="ENSCSRP00000015591.1"/>
    <property type="gene ID" value="ENSCSRG00000011864.1"/>
</dbReference>
<dbReference type="PANTHER" id="PTHR23232">
    <property type="entry name" value="KRAB DOMAIN C2H2 ZINC FINGER"/>
    <property type="match status" value="1"/>
</dbReference>
<dbReference type="PROSITE" id="PS50805">
    <property type="entry name" value="KRAB"/>
    <property type="match status" value="1"/>
</dbReference>
<dbReference type="InterPro" id="IPR050169">
    <property type="entry name" value="Krueppel_C2H2_ZnF"/>
</dbReference>
<dbReference type="SMART" id="SM00349">
    <property type="entry name" value="KRAB"/>
    <property type="match status" value="1"/>
</dbReference>
<evidence type="ECO:0000259" key="1">
    <source>
        <dbReference type="PROSITE" id="PS50805"/>
    </source>
</evidence>
<dbReference type="Proteomes" id="UP000694403">
    <property type="component" value="Unplaced"/>
</dbReference>
<dbReference type="SUPFAM" id="SSF109640">
    <property type="entry name" value="KRAB domain (Kruppel-associated box)"/>
    <property type="match status" value="1"/>
</dbReference>
<accession>A0A8C3XQN8</accession>
<proteinExistence type="predicted"/>
<dbReference type="AlphaFoldDB" id="A0A8C3XQN8"/>
<feature type="domain" description="KRAB" evidence="1">
    <location>
        <begin position="14"/>
        <end position="85"/>
    </location>
</feature>
<dbReference type="InterPro" id="IPR001909">
    <property type="entry name" value="KRAB"/>
</dbReference>